<name>A0A1D1VU62_RAMVA</name>
<dbReference type="GO" id="GO:0046872">
    <property type="term" value="F:metal ion binding"/>
    <property type="evidence" value="ECO:0007669"/>
    <property type="project" value="UniProtKB-KW"/>
</dbReference>
<dbReference type="InterPro" id="IPR045249">
    <property type="entry name" value="HARBI1-like"/>
</dbReference>
<accession>A0A1D1VU62</accession>
<keyword evidence="10" id="KW-1185">Reference proteome</keyword>
<evidence type="ECO:0000256" key="1">
    <source>
        <dbReference type="ARBA" id="ARBA00001968"/>
    </source>
</evidence>
<dbReference type="GO" id="GO:0016787">
    <property type="term" value="F:hydrolase activity"/>
    <property type="evidence" value="ECO:0007669"/>
    <property type="project" value="UniProtKB-KW"/>
</dbReference>
<dbReference type="AlphaFoldDB" id="A0A1D1VU62"/>
<evidence type="ECO:0000256" key="2">
    <source>
        <dbReference type="ARBA" id="ARBA00004123"/>
    </source>
</evidence>
<dbReference type="GO" id="GO:0004518">
    <property type="term" value="F:nuclease activity"/>
    <property type="evidence" value="ECO:0007669"/>
    <property type="project" value="UniProtKB-KW"/>
</dbReference>
<keyword evidence="4" id="KW-0540">Nuclease</keyword>
<dbReference type="OrthoDB" id="5983017at2759"/>
<dbReference type="Proteomes" id="UP000186922">
    <property type="component" value="Unassembled WGS sequence"/>
</dbReference>
<keyword evidence="5" id="KW-0479">Metal-binding</keyword>
<evidence type="ECO:0000259" key="8">
    <source>
        <dbReference type="Pfam" id="PF13359"/>
    </source>
</evidence>
<dbReference type="PANTHER" id="PTHR22930">
    <property type="match status" value="1"/>
</dbReference>
<evidence type="ECO:0000256" key="3">
    <source>
        <dbReference type="ARBA" id="ARBA00006958"/>
    </source>
</evidence>
<organism evidence="9 10">
    <name type="scientific">Ramazzottius varieornatus</name>
    <name type="common">Water bear</name>
    <name type="synonym">Tardigrade</name>
    <dbReference type="NCBI Taxonomy" id="947166"/>
    <lineage>
        <taxon>Eukaryota</taxon>
        <taxon>Metazoa</taxon>
        <taxon>Ecdysozoa</taxon>
        <taxon>Tardigrada</taxon>
        <taxon>Eutardigrada</taxon>
        <taxon>Parachela</taxon>
        <taxon>Hypsibioidea</taxon>
        <taxon>Ramazzottiidae</taxon>
        <taxon>Ramazzottius</taxon>
    </lineage>
</organism>
<sequence>MPIPSERKRLISDLEEWVVGRKLMKLNLDLAEADEEEDGADIATVLLQLICATRYLHRPEVLKSTHSVQYVLPLLDDERFKQEVRMSRDAFERTLGRISDRNARILADSGFPDCVGMLDGTLIPLEYKPKKDGEDYWSHKSRYGISAVIVSDDKRKIRYVFVGFCGSVHDMRVYSNSRLASLTSKLFTPGEYLLADSAYTTSAVAVSSYKRPSSLVADNEQFNFHLASIRIRVEHTIGILKGRFPPLQSLRIKIFDKKTHERASTFLSVGFNVLLRLL</sequence>
<protein>
    <recommendedName>
        <fullName evidence="8">DDE Tnp4 domain-containing protein</fullName>
    </recommendedName>
</protein>
<comment type="similarity">
    <text evidence="3">Belongs to the HARBI1 family.</text>
</comment>
<dbReference type="EMBL" id="BDGG01000011">
    <property type="protein sequence ID" value="GAV04551.1"/>
    <property type="molecule type" value="Genomic_DNA"/>
</dbReference>
<dbReference type="Pfam" id="PF13359">
    <property type="entry name" value="DDE_Tnp_4"/>
    <property type="match status" value="1"/>
</dbReference>
<keyword evidence="7" id="KW-0539">Nucleus</keyword>
<evidence type="ECO:0000313" key="10">
    <source>
        <dbReference type="Proteomes" id="UP000186922"/>
    </source>
</evidence>
<comment type="cofactor">
    <cofactor evidence="1">
        <name>a divalent metal cation</name>
        <dbReference type="ChEBI" id="CHEBI:60240"/>
    </cofactor>
</comment>
<dbReference type="STRING" id="947166.A0A1D1VU62"/>
<feature type="domain" description="DDE Tnp4" evidence="8">
    <location>
        <begin position="118"/>
        <end position="254"/>
    </location>
</feature>
<evidence type="ECO:0000256" key="6">
    <source>
        <dbReference type="ARBA" id="ARBA00022801"/>
    </source>
</evidence>
<gene>
    <name evidence="9" type="primary">RvY_14818-1</name>
    <name evidence="9" type="synonym">RvY_14818.1</name>
    <name evidence="9" type="ORF">RvY_14818</name>
</gene>
<comment type="subcellular location">
    <subcellularLocation>
        <location evidence="2">Nucleus</location>
    </subcellularLocation>
</comment>
<keyword evidence="6" id="KW-0378">Hydrolase</keyword>
<dbReference type="InterPro" id="IPR027806">
    <property type="entry name" value="HARBI1_dom"/>
</dbReference>
<evidence type="ECO:0000313" key="9">
    <source>
        <dbReference type="EMBL" id="GAV04551.1"/>
    </source>
</evidence>
<dbReference type="PANTHER" id="PTHR22930:SF85">
    <property type="entry name" value="GH03217P-RELATED"/>
    <property type="match status" value="1"/>
</dbReference>
<comment type="caution">
    <text evidence="9">The sequence shown here is derived from an EMBL/GenBank/DDBJ whole genome shotgun (WGS) entry which is preliminary data.</text>
</comment>
<reference evidence="9 10" key="1">
    <citation type="journal article" date="2016" name="Nat. Commun.">
        <title>Extremotolerant tardigrade genome and improved radiotolerance of human cultured cells by tardigrade-unique protein.</title>
        <authorList>
            <person name="Hashimoto T."/>
            <person name="Horikawa D.D."/>
            <person name="Saito Y."/>
            <person name="Kuwahara H."/>
            <person name="Kozuka-Hata H."/>
            <person name="Shin-I T."/>
            <person name="Minakuchi Y."/>
            <person name="Ohishi K."/>
            <person name="Motoyama A."/>
            <person name="Aizu T."/>
            <person name="Enomoto A."/>
            <person name="Kondo K."/>
            <person name="Tanaka S."/>
            <person name="Hara Y."/>
            <person name="Koshikawa S."/>
            <person name="Sagara H."/>
            <person name="Miura T."/>
            <person name="Yokobori S."/>
            <person name="Miyagawa K."/>
            <person name="Suzuki Y."/>
            <person name="Kubo T."/>
            <person name="Oyama M."/>
            <person name="Kohara Y."/>
            <person name="Fujiyama A."/>
            <person name="Arakawa K."/>
            <person name="Katayama T."/>
            <person name="Toyoda A."/>
            <person name="Kunieda T."/>
        </authorList>
    </citation>
    <scope>NUCLEOTIDE SEQUENCE [LARGE SCALE GENOMIC DNA]</scope>
    <source>
        <strain evidence="9 10">YOKOZUNA-1</strain>
    </source>
</reference>
<proteinExistence type="inferred from homology"/>
<evidence type="ECO:0000256" key="4">
    <source>
        <dbReference type="ARBA" id="ARBA00022722"/>
    </source>
</evidence>
<evidence type="ECO:0000256" key="7">
    <source>
        <dbReference type="ARBA" id="ARBA00023242"/>
    </source>
</evidence>
<dbReference type="GO" id="GO:0005634">
    <property type="term" value="C:nucleus"/>
    <property type="evidence" value="ECO:0007669"/>
    <property type="project" value="UniProtKB-SubCell"/>
</dbReference>
<evidence type="ECO:0000256" key="5">
    <source>
        <dbReference type="ARBA" id="ARBA00022723"/>
    </source>
</evidence>